<evidence type="ECO:0000313" key="2">
    <source>
        <dbReference type="Proteomes" id="UP000184314"/>
    </source>
</evidence>
<keyword evidence="2" id="KW-1185">Reference proteome</keyword>
<dbReference type="AlphaFoldDB" id="A0A1M6KUN0"/>
<proteinExistence type="predicted"/>
<dbReference type="EMBL" id="FQZX01000001">
    <property type="protein sequence ID" value="SHJ62675.1"/>
    <property type="molecule type" value="Genomic_DNA"/>
</dbReference>
<gene>
    <name evidence="1" type="ORF">SAMN04488007_0920</name>
</gene>
<name>A0A1M6KUN0_9FLAO</name>
<dbReference type="Proteomes" id="UP000184314">
    <property type="component" value="Unassembled WGS sequence"/>
</dbReference>
<accession>A0A1M6KUN0</accession>
<organism evidence="1 2">
    <name type="scientific">Maribacter aquivivus</name>
    <dbReference type="NCBI Taxonomy" id="228958"/>
    <lineage>
        <taxon>Bacteria</taxon>
        <taxon>Pseudomonadati</taxon>
        <taxon>Bacteroidota</taxon>
        <taxon>Flavobacteriia</taxon>
        <taxon>Flavobacteriales</taxon>
        <taxon>Flavobacteriaceae</taxon>
        <taxon>Maribacter</taxon>
    </lineage>
</organism>
<sequence>MKEGLGYTNSDIADITGNTSDSIKSSTQPNKDLPRWLKLAIVIYETTKSKSETAEMLKKKSKKDVFNFIRSRLSFNEKLISQLRHTNNEKMNKEHRRFEMSGYENNKGECTLHNLSIVNEFADLGIYDFTSYLFLDFHKGSPTLHMKYFYENENLELDYSGYGTTEIIYEIFEKTIFTDKRTRRRG</sequence>
<protein>
    <submittedName>
        <fullName evidence="1">Uncharacterized protein</fullName>
    </submittedName>
</protein>
<reference evidence="2" key="1">
    <citation type="submission" date="2016-11" db="EMBL/GenBank/DDBJ databases">
        <authorList>
            <person name="Varghese N."/>
            <person name="Submissions S."/>
        </authorList>
    </citation>
    <scope>NUCLEOTIDE SEQUENCE [LARGE SCALE GENOMIC DNA]</scope>
    <source>
        <strain evidence="2">DSM 16478</strain>
    </source>
</reference>
<evidence type="ECO:0000313" key="1">
    <source>
        <dbReference type="EMBL" id="SHJ62675.1"/>
    </source>
</evidence>